<dbReference type="EMBL" id="DS473984">
    <property type="protein sequence ID" value="EDO27055.1"/>
    <property type="molecule type" value="Genomic_DNA"/>
</dbReference>
<feature type="non-terminal residue" evidence="3">
    <location>
        <position position="1"/>
    </location>
</feature>
<proteinExistence type="predicted"/>
<dbReference type="PANTHER" id="PTHR23019:SF0">
    <property type="entry name" value="NUCLEAR PORE MEMBRANE GLYCOPROTEIN 210"/>
    <property type="match status" value="1"/>
</dbReference>
<evidence type="ECO:0000256" key="1">
    <source>
        <dbReference type="SAM" id="Phobius"/>
    </source>
</evidence>
<organism evidence="3 4">
    <name type="scientific">Nematostella vectensis</name>
    <name type="common">Starlet sea anemone</name>
    <dbReference type="NCBI Taxonomy" id="45351"/>
    <lineage>
        <taxon>Eukaryota</taxon>
        <taxon>Metazoa</taxon>
        <taxon>Cnidaria</taxon>
        <taxon>Anthozoa</taxon>
        <taxon>Hexacorallia</taxon>
        <taxon>Actiniaria</taxon>
        <taxon>Edwardsiidae</taxon>
        <taxon>Nematostella</taxon>
    </lineage>
</organism>
<sequence length="340" mass="36836">DVVMVHVVQLGGVRISSATTNLVTGTQVSLFATGWMDESPFAFANAVPGLVFNWKSNNPDVCHLKSTYHLSGISIENERDFHVELHCTNPGQTTVHLRLEVKDPLAGQVKTTAVLNDDVTFQLSLVVKICDKAHDSVVSSDAVTLPFVPAFRLSTLSLVLGGEGNVKKTVTVHGVRAQLNALLFDVHEKGILKITRIPSDDDQQAVYSISLDGLQDMFADVPVDFTSTLTGQKATVLISYKRSSAMPVPIITCPNPADPRCPDTDKFVGWKRLFFALLGETSAWFIGLSVIIGLIILLFILCFGDRSRRQPPPAPYGSPYIPSPYPGSPYASTYGASYGG</sequence>
<dbReference type="InParanoid" id="A7TAB6"/>
<dbReference type="Proteomes" id="UP000001593">
    <property type="component" value="Unassembled WGS sequence"/>
</dbReference>
<name>A7TAB6_NEMVE</name>
<dbReference type="AlphaFoldDB" id="A7TAB6"/>
<dbReference type="InterPro" id="IPR045197">
    <property type="entry name" value="NUP210-like"/>
</dbReference>
<keyword evidence="4" id="KW-1185">Reference proteome</keyword>
<evidence type="ECO:0000259" key="2">
    <source>
        <dbReference type="Pfam" id="PF26181"/>
    </source>
</evidence>
<keyword evidence="1" id="KW-0812">Transmembrane</keyword>
<accession>A7TAB6</accession>
<evidence type="ECO:0000313" key="3">
    <source>
        <dbReference type="EMBL" id="EDO27055.1"/>
    </source>
</evidence>
<dbReference type="eggNOG" id="KOG1833">
    <property type="taxonomic scope" value="Eukaryota"/>
</dbReference>
<feature type="domain" description="NUP210 Ig-like" evidence="2">
    <location>
        <begin position="9"/>
        <end position="122"/>
    </location>
</feature>
<feature type="transmembrane region" description="Helical" evidence="1">
    <location>
        <begin position="283"/>
        <end position="303"/>
    </location>
</feature>
<feature type="non-terminal residue" evidence="3">
    <location>
        <position position="340"/>
    </location>
</feature>
<dbReference type="HOGENOM" id="CLU_817794_0_0_1"/>
<keyword evidence="1" id="KW-0472">Membrane</keyword>
<dbReference type="InterPro" id="IPR058779">
    <property type="entry name" value="Ig_NUP210_13th"/>
</dbReference>
<dbReference type="PANTHER" id="PTHR23019">
    <property type="entry name" value="NUCLEAR PORE MEMBRANE GLYCOPROTEIN GP210-RELATED"/>
    <property type="match status" value="1"/>
</dbReference>
<gene>
    <name evidence="3" type="ORF">NEMVEDRAFT_v1g224444</name>
</gene>
<dbReference type="STRING" id="45351.A7TAB6"/>
<keyword evidence="1" id="KW-1133">Transmembrane helix</keyword>
<dbReference type="Pfam" id="PF26181">
    <property type="entry name" value="Ig_NUP210_13th"/>
    <property type="match status" value="1"/>
</dbReference>
<reference evidence="3 4" key="1">
    <citation type="journal article" date="2007" name="Science">
        <title>Sea anemone genome reveals ancestral eumetazoan gene repertoire and genomic organization.</title>
        <authorList>
            <person name="Putnam N.H."/>
            <person name="Srivastava M."/>
            <person name="Hellsten U."/>
            <person name="Dirks B."/>
            <person name="Chapman J."/>
            <person name="Salamov A."/>
            <person name="Terry A."/>
            <person name="Shapiro H."/>
            <person name="Lindquist E."/>
            <person name="Kapitonov V.V."/>
            <person name="Jurka J."/>
            <person name="Genikhovich G."/>
            <person name="Grigoriev I.V."/>
            <person name="Lucas S.M."/>
            <person name="Steele R.E."/>
            <person name="Finnerty J.R."/>
            <person name="Technau U."/>
            <person name="Martindale M.Q."/>
            <person name="Rokhsar D.S."/>
        </authorList>
    </citation>
    <scope>NUCLEOTIDE SEQUENCE [LARGE SCALE GENOMIC DNA]</scope>
    <source>
        <strain evidence="4">CH2 X CH6</strain>
    </source>
</reference>
<protein>
    <recommendedName>
        <fullName evidence="2">NUP210 Ig-like domain-containing protein</fullName>
    </recommendedName>
</protein>
<evidence type="ECO:0000313" key="4">
    <source>
        <dbReference type="Proteomes" id="UP000001593"/>
    </source>
</evidence>